<dbReference type="Proteomes" id="UP000724584">
    <property type="component" value="Unassembled WGS sequence"/>
</dbReference>
<sequence>MVRCFCSSLFGLQATDTISSPTCFFSHQSPTQEDLDAVLHAAARNGRIAIVRRMLERGAAVNTLHPLAGSALHAAAGGRNCVAGIDFLLGRGANIHAQWGEHGTPLHVASITGNLAAIKALVQHGADIDFEGREYGTALQAACALGEHDAAILLIEHGANVHQRGGKYGSAWHAAVAYDWYSQDELEKVLTALLDRGVDVNDTQGRQHATALQAALELKPDWCFGFIKFLIRHGADPNIMAGNYGFLLQLACAKSEFETIEFLLTECPAINVNAEGGIFGFALQAAASSDTVYYRSERETVKLVRVLLERGADPNLRGGRYGSALNAAVLRGFWDTVDVLLAAGAKPDCKLLSEPDEEWLEQVRERDGSHAVARYKKFWDVEMKTGT</sequence>
<organism evidence="1 2">
    <name type="scientific">Chaetomium tenue</name>
    <dbReference type="NCBI Taxonomy" id="1854479"/>
    <lineage>
        <taxon>Eukaryota</taxon>
        <taxon>Fungi</taxon>
        <taxon>Dikarya</taxon>
        <taxon>Ascomycota</taxon>
        <taxon>Pezizomycotina</taxon>
        <taxon>Sordariomycetes</taxon>
        <taxon>Sordariomycetidae</taxon>
        <taxon>Sordariales</taxon>
        <taxon>Chaetomiaceae</taxon>
        <taxon>Chaetomium</taxon>
    </lineage>
</organism>
<dbReference type="EMBL" id="JAGIZQ010000004">
    <property type="protein sequence ID" value="KAH6632799.1"/>
    <property type="molecule type" value="Genomic_DNA"/>
</dbReference>
<proteinExistence type="predicted"/>
<evidence type="ECO:0000313" key="2">
    <source>
        <dbReference type="Proteomes" id="UP000724584"/>
    </source>
</evidence>
<comment type="caution">
    <text evidence="1">The sequence shown here is derived from an EMBL/GenBank/DDBJ whole genome shotgun (WGS) entry which is preliminary data.</text>
</comment>
<name>A0ACB7PE49_9PEZI</name>
<evidence type="ECO:0000313" key="1">
    <source>
        <dbReference type="EMBL" id="KAH6632799.1"/>
    </source>
</evidence>
<accession>A0ACB7PE49</accession>
<reference evidence="1 2" key="1">
    <citation type="journal article" date="2021" name="Nat. Commun.">
        <title>Genetic determinants of endophytism in the Arabidopsis root mycobiome.</title>
        <authorList>
            <person name="Mesny F."/>
            <person name="Miyauchi S."/>
            <person name="Thiergart T."/>
            <person name="Pickel B."/>
            <person name="Atanasova L."/>
            <person name="Karlsson M."/>
            <person name="Huettel B."/>
            <person name="Barry K.W."/>
            <person name="Haridas S."/>
            <person name="Chen C."/>
            <person name="Bauer D."/>
            <person name="Andreopoulos W."/>
            <person name="Pangilinan J."/>
            <person name="LaButti K."/>
            <person name="Riley R."/>
            <person name="Lipzen A."/>
            <person name="Clum A."/>
            <person name="Drula E."/>
            <person name="Henrissat B."/>
            <person name="Kohler A."/>
            <person name="Grigoriev I.V."/>
            <person name="Martin F.M."/>
            <person name="Hacquard S."/>
        </authorList>
    </citation>
    <scope>NUCLEOTIDE SEQUENCE [LARGE SCALE GENOMIC DNA]</scope>
    <source>
        <strain evidence="1 2">MPI-SDFR-AT-0079</strain>
    </source>
</reference>
<keyword evidence="2" id="KW-1185">Reference proteome</keyword>
<protein>
    <submittedName>
        <fullName evidence="1">Ankyrin repeat-containing domain protein</fullName>
    </submittedName>
</protein>
<gene>
    <name evidence="1" type="ORF">F5144DRAFT_491261</name>
</gene>